<evidence type="ECO:0000313" key="3">
    <source>
        <dbReference type="Proteomes" id="UP000226031"/>
    </source>
</evidence>
<proteinExistence type="predicted"/>
<dbReference type="Proteomes" id="UP000226031">
    <property type="component" value="Unassembled WGS sequence"/>
</dbReference>
<reference evidence="2 3" key="1">
    <citation type="submission" date="2017-10" db="EMBL/GenBank/DDBJ databases">
        <title>Comparative genomics in systemic dimorphic fungi from Ajellomycetaceae.</title>
        <authorList>
            <person name="Munoz J.F."/>
            <person name="Mcewen J.G."/>
            <person name="Clay O.K."/>
            <person name="Cuomo C.A."/>
        </authorList>
    </citation>
    <scope>NUCLEOTIDE SEQUENCE [LARGE SCALE GENOMIC DNA]</scope>
    <source>
        <strain evidence="2 3">UAMH4076</strain>
    </source>
</reference>
<keyword evidence="3" id="KW-1185">Reference proteome</keyword>
<dbReference type="EMBL" id="PDND01000129">
    <property type="protein sequence ID" value="PGH31413.1"/>
    <property type="molecule type" value="Genomic_DNA"/>
</dbReference>
<name>A0A2B7ZE09_9EURO</name>
<evidence type="ECO:0000313" key="2">
    <source>
        <dbReference type="EMBL" id="PGH31413.1"/>
    </source>
</evidence>
<evidence type="ECO:0000256" key="1">
    <source>
        <dbReference type="SAM" id="MobiDB-lite"/>
    </source>
</evidence>
<dbReference type="AlphaFoldDB" id="A0A2B7ZE09"/>
<gene>
    <name evidence="2" type="ORF">GX50_05833</name>
</gene>
<organism evidence="2 3">
    <name type="scientific">[Emmonsia] crescens</name>
    <dbReference type="NCBI Taxonomy" id="73230"/>
    <lineage>
        <taxon>Eukaryota</taxon>
        <taxon>Fungi</taxon>
        <taxon>Dikarya</taxon>
        <taxon>Ascomycota</taxon>
        <taxon>Pezizomycotina</taxon>
        <taxon>Eurotiomycetes</taxon>
        <taxon>Eurotiomycetidae</taxon>
        <taxon>Onygenales</taxon>
        <taxon>Ajellomycetaceae</taxon>
        <taxon>Emergomyces</taxon>
    </lineage>
</organism>
<protein>
    <submittedName>
        <fullName evidence="2">Uncharacterized protein</fullName>
    </submittedName>
</protein>
<comment type="caution">
    <text evidence="2">The sequence shown here is derived from an EMBL/GenBank/DDBJ whole genome shotgun (WGS) entry which is preliminary data.</text>
</comment>
<feature type="region of interest" description="Disordered" evidence="1">
    <location>
        <begin position="30"/>
        <end position="59"/>
    </location>
</feature>
<sequence length="59" mass="5984">MEGWKSIQASLQRLAVESANQLRRGDLMNGAAGGRVGVGDVLDSSGERGVGRNLAGAGS</sequence>
<dbReference type="VEuPathDB" id="FungiDB:EMCG_06482"/>
<accession>A0A2B7ZE09</accession>